<dbReference type="InterPro" id="IPR029063">
    <property type="entry name" value="SAM-dependent_MTases_sf"/>
</dbReference>
<dbReference type="GO" id="GO:0008757">
    <property type="term" value="F:S-adenosylmethionine-dependent methyltransferase activity"/>
    <property type="evidence" value="ECO:0007669"/>
    <property type="project" value="InterPro"/>
</dbReference>
<dbReference type="OMA" id="ANICRLM"/>
<dbReference type="STRING" id="48709.A0A1D2MPW8"/>
<dbReference type="PANTHER" id="PTHR43861:SF1">
    <property type="entry name" value="TRANS-ACONITATE 2-METHYLTRANSFERASE"/>
    <property type="match status" value="1"/>
</dbReference>
<dbReference type="CDD" id="cd02440">
    <property type="entry name" value="AdoMet_MTases"/>
    <property type="match status" value="1"/>
</dbReference>
<evidence type="ECO:0000259" key="1">
    <source>
        <dbReference type="Pfam" id="PF08241"/>
    </source>
</evidence>
<keyword evidence="2" id="KW-0808">Transferase</keyword>
<dbReference type="Pfam" id="PF08241">
    <property type="entry name" value="Methyltransf_11"/>
    <property type="match status" value="1"/>
</dbReference>
<name>A0A1D2MPW8_ORCCI</name>
<gene>
    <name evidence="2" type="ORF">Ocin01_11737</name>
</gene>
<proteinExistence type="predicted"/>
<reference evidence="2 3" key="1">
    <citation type="journal article" date="2016" name="Genome Biol. Evol.">
        <title>Gene Family Evolution Reflects Adaptation to Soil Environmental Stressors in the Genome of the Collembolan Orchesella cincta.</title>
        <authorList>
            <person name="Faddeeva-Vakhrusheva A."/>
            <person name="Derks M.F."/>
            <person name="Anvar S.Y."/>
            <person name="Agamennone V."/>
            <person name="Suring W."/>
            <person name="Smit S."/>
            <person name="van Straalen N.M."/>
            <person name="Roelofs D."/>
        </authorList>
    </citation>
    <scope>NUCLEOTIDE SEQUENCE [LARGE SCALE GENOMIC DNA]</scope>
    <source>
        <tissue evidence="2">Mixed pool</tissue>
    </source>
</reference>
<dbReference type="InterPro" id="IPR013216">
    <property type="entry name" value="Methyltransf_11"/>
</dbReference>
<keyword evidence="2" id="KW-0489">Methyltransferase</keyword>
<dbReference type="PANTHER" id="PTHR43861">
    <property type="entry name" value="TRANS-ACONITATE 2-METHYLTRANSFERASE-RELATED"/>
    <property type="match status" value="1"/>
</dbReference>
<dbReference type="AlphaFoldDB" id="A0A1D2MPW8"/>
<keyword evidence="3" id="KW-1185">Reference proteome</keyword>
<accession>A0A1D2MPW8</accession>
<comment type="caution">
    <text evidence="2">The sequence shown here is derived from an EMBL/GenBank/DDBJ whole genome shotgun (WGS) entry which is preliminary data.</text>
</comment>
<dbReference type="Proteomes" id="UP000094527">
    <property type="component" value="Unassembled WGS sequence"/>
</dbReference>
<evidence type="ECO:0000313" key="2">
    <source>
        <dbReference type="EMBL" id="ODM94938.1"/>
    </source>
</evidence>
<organism evidence="2 3">
    <name type="scientific">Orchesella cincta</name>
    <name type="common">Springtail</name>
    <name type="synonym">Podura cincta</name>
    <dbReference type="NCBI Taxonomy" id="48709"/>
    <lineage>
        <taxon>Eukaryota</taxon>
        <taxon>Metazoa</taxon>
        <taxon>Ecdysozoa</taxon>
        <taxon>Arthropoda</taxon>
        <taxon>Hexapoda</taxon>
        <taxon>Collembola</taxon>
        <taxon>Entomobryomorpha</taxon>
        <taxon>Entomobryoidea</taxon>
        <taxon>Orchesellidae</taxon>
        <taxon>Orchesellinae</taxon>
        <taxon>Orchesella</taxon>
    </lineage>
</organism>
<protein>
    <submittedName>
        <fullName evidence="2">Juvenile hormone acid O-methyltransferase</fullName>
    </submittedName>
</protein>
<dbReference type="Gene3D" id="3.40.50.150">
    <property type="entry name" value="Vaccinia Virus protein VP39"/>
    <property type="match status" value="1"/>
</dbReference>
<sequence length="294" mass="34298">MQDPERYERVRNNSSTKITVEVYVPKILNTMTWKTGENLLDYGSGAGSTGYNWVLPKVEECNSHMYSVDVSPKMLAYAKQHFPHDRITYGLGNILDWDGLEFPFRNVKFDKIIAINVFHFIRHMRTALAGLHRILKPGGQIGFTIALADCCIFQAFTELAESESWKNYMRDYRRFYPQWSEFPKGEEHKAMTELMESCGFKVVQMEFILRSYQFDTIEDFLDLSLSLNPCIDNIPKSLHGALKEDIRKIYTRNAGIPRDSKQIDFQYRFIWGVVEKAMVGKRANRFSLERSFSY</sequence>
<dbReference type="EMBL" id="LJIJ01000732">
    <property type="protein sequence ID" value="ODM94938.1"/>
    <property type="molecule type" value="Genomic_DNA"/>
</dbReference>
<dbReference type="GO" id="GO:0032259">
    <property type="term" value="P:methylation"/>
    <property type="evidence" value="ECO:0007669"/>
    <property type="project" value="UniProtKB-KW"/>
</dbReference>
<dbReference type="SUPFAM" id="SSF53335">
    <property type="entry name" value="S-adenosyl-L-methionine-dependent methyltransferases"/>
    <property type="match status" value="1"/>
</dbReference>
<evidence type="ECO:0000313" key="3">
    <source>
        <dbReference type="Proteomes" id="UP000094527"/>
    </source>
</evidence>
<dbReference type="OrthoDB" id="66144at2759"/>
<feature type="domain" description="Methyltransferase type 11" evidence="1">
    <location>
        <begin position="40"/>
        <end position="141"/>
    </location>
</feature>